<gene>
    <name evidence="4" type="ORF">HHK36_007802</name>
</gene>
<dbReference type="PANTHER" id="PTHR27001">
    <property type="entry name" value="OS01G0253100 PROTEIN"/>
    <property type="match status" value="1"/>
</dbReference>
<protein>
    <recommendedName>
        <fullName evidence="3">Protein kinase domain-containing protein</fullName>
    </recommendedName>
</protein>
<dbReference type="InterPro" id="IPR011009">
    <property type="entry name" value="Kinase-like_dom_sf"/>
</dbReference>
<evidence type="ECO:0000313" key="5">
    <source>
        <dbReference type="Proteomes" id="UP000655225"/>
    </source>
</evidence>
<dbReference type="GO" id="GO:0005886">
    <property type="term" value="C:plasma membrane"/>
    <property type="evidence" value="ECO:0007669"/>
    <property type="project" value="TreeGrafter"/>
</dbReference>
<dbReference type="Gene3D" id="3.30.200.20">
    <property type="entry name" value="Phosphorylase Kinase, domain 1"/>
    <property type="match status" value="1"/>
</dbReference>
<dbReference type="InterPro" id="IPR001245">
    <property type="entry name" value="Ser-Thr/Tyr_kinase_cat_dom"/>
</dbReference>
<dbReference type="PANTHER" id="PTHR27001:SF811">
    <property type="entry name" value="SERINE_THREONINE-PROTEIN KINASE CDG1-LIKE"/>
    <property type="match status" value="1"/>
</dbReference>
<keyword evidence="5" id="KW-1185">Reference proteome</keyword>
<dbReference type="PROSITE" id="PS50011">
    <property type="entry name" value="PROTEIN_KINASE_DOM"/>
    <property type="match status" value="1"/>
</dbReference>
<dbReference type="SUPFAM" id="SSF56112">
    <property type="entry name" value="Protein kinase-like (PK-like)"/>
    <property type="match status" value="1"/>
</dbReference>
<dbReference type="InterPro" id="IPR000719">
    <property type="entry name" value="Prot_kinase_dom"/>
</dbReference>
<dbReference type="Gene3D" id="3.40.50.620">
    <property type="entry name" value="HUPs"/>
    <property type="match status" value="1"/>
</dbReference>
<proteinExistence type="predicted"/>
<evidence type="ECO:0000256" key="1">
    <source>
        <dbReference type="ARBA" id="ARBA00022741"/>
    </source>
</evidence>
<dbReference type="OrthoDB" id="1917297at2759"/>
<dbReference type="Proteomes" id="UP000655225">
    <property type="component" value="Unassembled WGS sequence"/>
</dbReference>
<dbReference type="EMBL" id="JABCRI010000005">
    <property type="protein sequence ID" value="KAF8405725.1"/>
    <property type="molecule type" value="Genomic_DNA"/>
</dbReference>
<dbReference type="InterPro" id="IPR014729">
    <property type="entry name" value="Rossmann-like_a/b/a_fold"/>
</dbReference>
<comment type="caution">
    <text evidence="4">The sequence shown here is derived from an EMBL/GenBank/DDBJ whole genome shotgun (WGS) entry which is preliminary data.</text>
</comment>
<keyword evidence="2" id="KW-0067">ATP-binding</keyword>
<keyword evidence="1" id="KW-0547">Nucleotide-binding</keyword>
<sequence>MGFSSLSSPGESVIVVMDANRNKGSVDALNWALNHVVRPKDTVVVLGILGEFGKKSSCFPFYMGIGISSIWERLEFSGQGEMTPKVLEEEIAKKREQYRCNLQPFYRQCKKNEVKLEVKLAAGFDPKKITIEEAQNSKTRWIVLDSHLKKDKAYIYEHVGCNIAVIKDKEVATIMPSRAPGCERIAKNPVIDGRDGSAIQPKRLQDEDLNVLQAAPPPPSSCWYPLSWRTGFPRNFTYTELETITSCFDDGNVVFEGENMKLYQGILQETPVLVKCFYDNDERFWSELKILSRVRHRNILNLVGYCCTDAFVYLLQDCPCNGSLDMHLLCDEKAKNLPWKSRWDIALGIGGCLRYLHEECLDGPVLHLLVCSSRVLFSHDHCPMLTDFTSAKLLKDDVPYDGVPFMDGKIECPNLEEDERLSFDVHGYGLLLLELITGQRGLGFHPHGEGQTLVDWALPLLENGSLSQVMDPRLMDIVDTKEVHHMACAALLCLKNDSGNRLSMSEVLAVVRGDRFGLS</sequence>
<reference evidence="4 5" key="1">
    <citation type="submission" date="2020-04" db="EMBL/GenBank/DDBJ databases">
        <title>Plant Genome Project.</title>
        <authorList>
            <person name="Zhang R.-G."/>
        </authorList>
    </citation>
    <scope>NUCLEOTIDE SEQUENCE [LARGE SCALE GENOMIC DNA]</scope>
    <source>
        <strain evidence="4">YNK0</strain>
        <tissue evidence="4">Leaf</tissue>
    </source>
</reference>
<dbReference type="Pfam" id="PF07714">
    <property type="entry name" value="PK_Tyr_Ser-Thr"/>
    <property type="match status" value="1"/>
</dbReference>
<evidence type="ECO:0000259" key="3">
    <source>
        <dbReference type="PROSITE" id="PS50011"/>
    </source>
</evidence>
<organism evidence="4 5">
    <name type="scientific">Tetracentron sinense</name>
    <name type="common">Spur-leaf</name>
    <dbReference type="NCBI Taxonomy" id="13715"/>
    <lineage>
        <taxon>Eukaryota</taxon>
        <taxon>Viridiplantae</taxon>
        <taxon>Streptophyta</taxon>
        <taxon>Embryophyta</taxon>
        <taxon>Tracheophyta</taxon>
        <taxon>Spermatophyta</taxon>
        <taxon>Magnoliopsida</taxon>
        <taxon>Trochodendrales</taxon>
        <taxon>Trochodendraceae</taxon>
        <taxon>Tetracentron</taxon>
    </lineage>
</organism>
<dbReference type="GO" id="GO:0005524">
    <property type="term" value="F:ATP binding"/>
    <property type="evidence" value="ECO:0007669"/>
    <property type="project" value="UniProtKB-KW"/>
</dbReference>
<dbReference type="GO" id="GO:0004672">
    <property type="term" value="F:protein kinase activity"/>
    <property type="evidence" value="ECO:0007669"/>
    <property type="project" value="InterPro"/>
</dbReference>
<dbReference type="Gene3D" id="1.10.510.10">
    <property type="entry name" value="Transferase(Phosphotransferase) domain 1"/>
    <property type="match status" value="1"/>
</dbReference>
<feature type="domain" description="Protein kinase" evidence="3">
    <location>
        <begin position="248"/>
        <end position="516"/>
    </location>
</feature>
<dbReference type="AlphaFoldDB" id="A0A834ZEG3"/>
<evidence type="ECO:0000313" key="4">
    <source>
        <dbReference type="EMBL" id="KAF8405725.1"/>
    </source>
</evidence>
<accession>A0A834ZEG3</accession>
<name>A0A834ZEG3_TETSI</name>
<dbReference type="OMA" id="WYPLSWR"/>
<evidence type="ECO:0000256" key="2">
    <source>
        <dbReference type="ARBA" id="ARBA00022840"/>
    </source>
</evidence>